<accession>A0A9W7SJD4</accession>
<reference evidence="2 3" key="1">
    <citation type="journal article" date="2018" name="IMA Fungus">
        <title>IMA Genome-F 10: Nine draft genome sequences of Claviceps purpurea s.lat., including C. arundinis, C. humidiphila, and C. cf. spartinae, pseudomolecules for the pitch canker pathogen Fusarium circinatum, draft genome of Davidsoniella eucalypti, Grosmannia galeiformis, Quambalaria eucalypti, and Teratosphaeria destructans.</title>
        <authorList>
            <person name="Wingfield B.D."/>
            <person name="Liu M."/>
            <person name="Nguyen H.D."/>
            <person name="Lane F.A."/>
            <person name="Morgan S.W."/>
            <person name="De Vos L."/>
            <person name="Wilken P.M."/>
            <person name="Duong T.A."/>
            <person name="Aylward J."/>
            <person name="Coetzee M.P."/>
            <person name="Dadej K."/>
            <person name="De Beer Z.W."/>
            <person name="Findlay W."/>
            <person name="Havenga M."/>
            <person name="Kolarik M."/>
            <person name="Menzies J.G."/>
            <person name="Naidoo K."/>
            <person name="Pochopski O."/>
            <person name="Shoukouhi P."/>
            <person name="Santana Q.C."/>
            <person name="Seifert K.A."/>
            <person name="Soal N."/>
            <person name="Steenkamp E.T."/>
            <person name="Tatham C.T."/>
            <person name="van der Nest M.A."/>
            <person name="Wingfield M.J."/>
        </authorList>
    </citation>
    <scope>NUCLEOTIDE SEQUENCE [LARGE SCALE GENOMIC DNA]</scope>
    <source>
        <strain evidence="2">CMW44962</strain>
    </source>
</reference>
<evidence type="ECO:0000256" key="1">
    <source>
        <dbReference type="SAM" id="MobiDB-lite"/>
    </source>
</evidence>
<dbReference type="PANTHER" id="PTHR43991">
    <property type="entry name" value="WD REPEAT PROTEIN (AFU_ORTHOLOGUE AFUA_8G05640)-RELATED"/>
    <property type="match status" value="1"/>
</dbReference>
<dbReference type="EMBL" id="RIBY02002422">
    <property type="protein sequence ID" value="KAH9815651.1"/>
    <property type="molecule type" value="Genomic_DNA"/>
</dbReference>
<organism evidence="2 3">
    <name type="scientific">Teratosphaeria destructans</name>
    <dbReference type="NCBI Taxonomy" id="418781"/>
    <lineage>
        <taxon>Eukaryota</taxon>
        <taxon>Fungi</taxon>
        <taxon>Dikarya</taxon>
        <taxon>Ascomycota</taxon>
        <taxon>Pezizomycotina</taxon>
        <taxon>Dothideomycetes</taxon>
        <taxon>Dothideomycetidae</taxon>
        <taxon>Mycosphaerellales</taxon>
        <taxon>Teratosphaeriaceae</taxon>
        <taxon>Teratosphaeria</taxon>
    </lineage>
</organism>
<protein>
    <submittedName>
        <fullName evidence="2">WD40 repeat protein</fullName>
    </submittedName>
</protein>
<feature type="compositionally biased region" description="Basic and acidic residues" evidence="1">
    <location>
        <begin position="618"/>
        <end position="627"/>
    </location>
</feature>
<dbReference type="Proteomes" id="UP001138500">
    <property type="component" value="Unassembled WGS sequence"/>
</dbReference>
<dbReference type="InterPro" id="IPR036322">
    <property type="entry name" value="WD40_repeat_dom_sf"/>
</dbReference>
<dbReference type="AlphaFoldDB" id="A0A9W7SJD4"/>
<gene>
    <name evidence="2" type="ORF">Tdes44962_MAKER00897</name>
</gene>
<dbReference type="PANTHER" id="PTHR43991:SF12">
    <property type="entry name" value="WD REPEAT PROTEIN (AFU_ORTHOLOGUE AFUA_8G05640)"/>
    <property type="match status" value="1"/>
</dbReference>
<dbReference type="Gene3D" id="2.130.10.10">
    <property type="entry name" value="YVTN repeat-like/Quinoprotein amine dehydrogenase"/>
    <property type="match status" value="1"/>
</dbReference>
<feature type="region of interest" description="Disordered" evidence="1">
    <location>
        <begin position="170"/>
        <end position="206"/>
    </location>
</feature>
<dbReference type="SUPFAM" id="SSF50978">
    <property type="entry name" value="WD40 repeat-like"/>
    <property type="match status" value="1"/>
</dbReference>
<feature type="region of interest" description="Disordered" evidence="1">
    <location>
        <begin position="617"/>
        <end position="636"/>
    </location>
</feature>
<evidence type="ECO:0000313" key="2">
    <source>
        <dbReference type="EMBL" id="KAH9815651.1"/>
    </source>
</evidence>
<reference evidence="2 3" key="2">
    <citation type="journal article" date="2021" name="Curr. Genet.">
        <title>Genetic response to nitrogen starvation in the aggressive Eucalyptus foliar pathogen Teratosphaeria destructans.</title>
        <authorList>
            <person name="Havenga M."/>
            <person name="Wingfield B.D."/>
            <person name="Wingfield M.J."/>
            <person name="Dreyer L.L."/>
            <person name="Roets F."/>
            <person name="Aylward J."/>
        </authorList>
    </citation>
    <scope>NUCLEOTIDE SEQUENCE [LARGE SCALE GENOMIC DNA]</scope>
    <source>
        <strain evidence="2">CMW44962</strain>
    </source>
</reference>
<keyword evidence="3" id="KW-1185">Reference proteome</keyword>
<name>A0A9W7SJD4_9PEZI</name>
<dbReference type="InterPro" id="IPR015943">
    <property type="entry name" value="WD40/YVTN_repeat-like_dom_sf"/>
</dbReference>
<proteinExistence type="predicted"/>
<comment type="caution">
    <text evidence="2">The sequence shown here is derived from an EMBL/GenBank/DDBJ whole genome shotgun (WGS) entry which is preliminary data.</text>
</comment>
<evidence type="ECO:0000313" key="3">
    <source>
        <dbReference type="Proteomes" id="UP001138500"/>
    </source>
</evidence>
<sequence>MATPRVRRDIRMDVVPQRAMMARFDEPTFCPTDMASLVPRYPILLPGSVESSSAPATIHAPSDHDGPEDDDGRVSLTESPNLDIPEESQAQFANATSASSIQRSANLTSSLLSILHPRPDTPDIWAEEDSRRLRLALDGDHVSDAPRFMQPEEIPSESTRRLPEYAAISRSVDSPGQMRNGLIRPRTPDHHVNDPSRPPRASATAEDDLLDVNDADMNYDVAEFVDAWRSRTATDRSLPSFRHDLPPTVGLWPASELVVRPTDVLSGLVDVQGICWADVGTTREDALDMRTSLHPARTQHVEAAKGGRKQCSSGDEAVYRFRSFAPKHRSHVCHYQLRNSLAAISRSDIFYANRSRVYSTSLASPSSQKLVMSLAKPHTSAINFRVTCLATSSTSSDLLFAGGFLGEYAMLRLDAEESNPPIEGFVTHAYNGLVTHIETSVGRSSGLPQATFCSNDQKVRTYDATTGRFTDCFRYAHAVNCSAVSTDSRLRILVGDSHDTCITTAERGDVVVTLPGHTDHAFATAGPWCGTPGIGVACAALDSPLSCPRSLHFADDNHLIVAAGEDVVSVYDAGTFAKRQEVRFFGSIAGVAMLDGGAEMAVANSDQAVGGLLAFERTGSRRREDQPSTRARPPARRCRGGVLDRVMV</sequence>
<dbReference type="OrthoDB" id="20669at2759"/>
<feature type="region of interest" description="Disordered" evidence="1">
    <location>
        <begin position="51"/>
        <end position="80"/>
    </location>
</feature>